<feature type="transmembrane region" description="Helical" evidence="1">
    <location>
        <begin position="43"/>
        <end position="64"/>
    </location>
</feature>
<evidence type="ECO:0000313" key="3">
    <source>
        <dbReference type="Proteomes" id="UP000254000"/>
    </source>
</evidence>
<keyword evidence="3" id="KW-1185">Reference proteome</keyword>
<comment type="caution">
    <text evidence="2">The sequence shown here is derived from an EMBL/GenBank/DDBJ whole genome shotgun (WGS) entry which is preliminary data.</text>
</comment>
<name>A0A369M690_9ACTN</name>
<evidence type="ECO:0000313" key="2">
    <source>
        <dbReference type="EMBL" id="RDB66942.1"/>
    </source>
</evidence>
<keyword evidence="1" id="KW-0472">Membrane</keyword>
<protein>
    <submittedName>
        <fullName evidence="2">Uncharacterized protein</fullName>
    </submittedName>
</protein>
<dbReference type="AlphaFoldDB" id="A0A369M690"/>
<gene>
    <name evidence="2" type="ORF">C1877_00370</name>
</gene>
<keyword evidence="1" id="KW-0812">Transmembrane</keyword>
<keyword evidence="1" id="KW-1133">Transmembrane helix</keyword>
<organism evidence="2 3">
    <name type="scientific">Gordonibacter pamelaeae</name>
    <dbReference type="NCBI Taxonomy" id="471189"/>
    <lineage>
        <taxon>Bacteria</taxon>
        <taxon>Bacillati</taxon>
        <taxon>Actinomycetota</taxon>
        <taxon>Coriobacteriia</taxon>
        <taxon>Eggerthellales</taxon>
        <taxon>Eggerthellaceae</taxon>
        <taxon>Gordonibacter</taxon>
    </lineage>
</organism>
<proteinExistence type="predicted"/>
<reference evidence="2 3" key="1">
    <citation type="journal article" date="2018" name="Elife">
        <title>Discovery and characterization of a prevalent human gut bacterial enzyme sufficient for the inactivation of a family of plant toxins.</title>
        <authorList>
            <person name="Koppel N."/>
            <person name="Bisanz J.E."/>
            <person name="Pandelia M.E."/>
            <person name="Turnbaugh P.J."/>
            <person name="Balskus E.P."/>
        </authorList>
    </citation>
    <scope>NUCLEOTIDE SEQUENCE [LARGE SCALE GENOMIC DNA]</scope>
    <source>
        <strain evidence="2 3">3C</strain>
    </source>
</reference>
<accession>A0A369M690</accession>
<dbReference type="EMBL" id="PPTS01000001">
    <property type="protein sequence ID" value="RDB66942.1"/>
    <property type="molecule type" value="Genomic_DNA"/>
</dbReference>
<sequence length="338" mass="35725">MIARLDELRGEKAAGSEGAACGSQALAAGSGGKRRTMPRAAKVLVGALAAAVMAGAIVAVPALLPGTLGGWGGSGAGAPASSLADQFGLALYADADEGGQTVSIATADEGIVPVGSEGGPRPSALSYQLNLACVGEGIESVTYAIDGEDVSFELIEMKTLEDGTFVPSTYAPSQEFTLDYANQQPENLRRSIKVDLRTPEERDWRARLDDVLARREAATDPAELEALNNEVIELSNEQNDRINGEFDALPQGDDARYAAMDELFFEASCEAAQKIGRATLSATATFTDGTTLTRRYRIAPVENFEQVFADRMAANREQGCPDDDPRLTAPLFEITELA</sequence>
<dbReference type="Proteomes" id="UP000254000">
    <property type="component" value="Unassembled WGS sequence"/>
</dbReference>
<evidence type="ECO:0000256" key="1">
    <source>
        <dbReference type="SAM" id="Phobius"/>
    </source>
</evidence>